<organism evidence="1 2">
    <name type="scientific">Adonisia turfae CCMR0081</name>
    <dbReference type="NCBI Taxonomy" id="2292702"/>
    <lineage>
        <taxon>Bacteria</taxon>
        <taxon>Bacillati</taxon>
        <taxon>Cyanobacteriota</taxon>
        <taxon>Adonisia</taxon>
        <taxon>Adonisia turfae</taxon>
    </lineage>
</organism>
<sequence length="115" mass="12524">MNAKQLLVQPLKTGDITVISNVTSVTVNANKISRLEKIPGHEQESPSTVHVDFDVNQPSRLAAVLEETKELGMILELEDAVQLGIFLIAMGMENATPDDISAIMTRLSKLIADLQ</sequence>
<reference evidence="1 2" key="1">
    <citation type="journal article" date="2020" name="Microb. Ecol.">
        <title>Ecogenomics of the Marine Benthic Filamentous Cyanobacterium Adonisia.</title>
        <authorList>
            <person name="Walter J.M."/>
            <person name="Coutinho F.H."/>
            <person name="Leomil L."/>
            <person name="Hargreaves P.I."/>
            <person name="Campeao M.E."/>
            <person name="Vieira V.V."/>
            <person name="Silva B.S."/>
            <person name="Fistarol G.O."/>
            <person name="Salomon P.S."/>
            <person name="Sawabe T."/>
            <person name="Mino S."/>
            <person name="Hosokawa M."/>
            <person name="Miyashita H."/>
            <person name="Maruyama F."/>
            <person name="van Verk M.C."/>
            <person name="Dutilh B.E."/>
            <person name="Thompson C.C."/>
            <person name="Thompson F.L."/>
        </authorList>
    </citation>
    <scope>NUCLEOTIDE SEQUENCE [LARGE SCALE GENOMIC DNA]</scope>
    <source>
        <strain evidence="1 2">CCMR0081</strain>
    </source>
</reference>
<comment type="caution">
    <text evidence="1">The sequence shown here is derived from an EMBL/GenBank/DDBJ whole genome shotgun (WGS) entry which is preliminary data.</text>
</comment>
<keyword evidence="2" id="KW-1185">Reference proteome</keyword>
<evidence type="ECO:0000313" key="2">
    <source>
        <dbReference type="Proteomes" id="UP000481033"/>
    </source>
</evidence>
<dbReference type="EMBL" id="QXHD01000004">
    <property type="protein sequence ID" value="NEZ56515.1"/>
    <property type="molecule type" value="Genomic_DNA"/>
</dbReference>
<name>A0A6M0RJS8_9CYAN</name>
<gene>
    <name evidence="1" type="ORF">DXZ20_12680</name>
</gene>
<dbReference type="Proteomes" id="UP000481033">
    <property type="component" value="Unassembled WGS sequence"/>
</dbReference>
<proteinExistence type="predicted"/>
<protein>
    <submittedName>
        <fullName evidence="1">Uncharacterized protein</fullName>
    </submittedName>
</protein>
<evidence type="ECO:0000313" key="1">
    <source>
        <dbReference type="EMBL" id="NEZ56515.1"/>
    </source>
</evidence>
<accession>A0A6M0RJS8</accession>
<dbReference type="AlphaFoldDB" id="A0A6M0RJS8"/>